<dbReference type="Proteomes" id="UP000681162">
    <property type="component" value="Unassembled WGS sequence"/>
</dbReference>
<sequence>MQSEMYALTFYNFLIKEVIVRCGANMLRDKSNAGKEGNRSSAQVNELQSNKTI</sequence>
<dbReference type="EMBL" id="BORR01000004">
    <property type="protein sequence ID" value="GIO36512.1"/>
    <property type="molecule type" value="Genomic_DNA"/>
</dbReference>
<evidence type="ECO:0000313" key="3">
    <source>
        <dbReference type="Proteomes" id="UP000681162"/>
    </source>
</evidence>
<protein>
    <submittedName>
        <fullName evidence="2">Uncharacterized protein</fullName>
    </submittedName>
</protein>
<organism evidence="2 3">
    <name type="scientific">Paenibacillus antibioticophila</name>
    <dbReference type="NCBI Taxonomy" id="1274374"/>
    <lineage>
        <taxon>Bacteria</taxon>
        <taxon>Bacillati</taxon>
        <taxon>Bacillota</taxon>
        <taxon>Bacilli</taxon>
        <taxon>Bacillales</taxon>
        <taxon>Paenibacillaceae</taxon>
        <taxon>Paenibacillus</taxon>
    </lineage>
</organism>
<proteinExistence type="predicted"/>
<evidence type="ECO:0000256" key="1">
    <source>
        <dbReference type="SAM" id="MobiDB-lite"/>
    </source>
</evidence>
<evidence type="ECO:0000313" key="2">
    <source>
        <dbReference type="EMBL" id="GIO36512.1"/>
    </source>
</evidence>
<name>A0A919XNX5_9BACL</name>
<comment type="caution">
    <text evidence="2">The sequence shown here is derived from an EMBL/GenBank/DDBJ whole genome shotgun (WGS) entry which is preliminary data.</text>
</comment>
<feature type="region of interest" description="Disordered" evidence="1">
    <location>
        <begin position="30"/>
        <end position="53"/>
    </location>
</feature>
<gene>
    <name evidence="2" type="ORF">J41TS12_13730</name>
</gene>
<keyword evidence="3" id="KW-1185">Reference proteome</keyword>
<dbReference type="AlphaFoldDB" id="A0A919XNX5"/>
<accession>A0A919XNX5</accession>
<reference evidence="2 3" key="1">
    <citation type="submission" date="2021-03" db="EMBL/GenBank/DDBJ databases">
        <title>Antimicrobial resistance genes in bacteria isolated from Japanese honey, and their potential for conferring macrolide and lincosamide resistance in the American foulbrood pathogen Paenibacillus larvae.</title>
        <authorList>
            <person name="Okamoto M."/>
            <person name="Kumagai M."/>
            <person name="Kanamori H."/>
            <person name="Takamatsu D."/>
        </authorList>
    </citation>
    <scope>NUCLEOTIDE SEQUENCE [LARGE SCALE GENOMIC DNA]</scope>
    <source>
        <strain evidence="2 3">J41TS12</strain>
    </source>
</reference>
<feature type="compositionally biased region" description="Polar residues" evidence="1">
    <location>
        <begin position="39"/>
        <end position="53"/>
    </location>
</feature>